<dbReference type="PANTHER" id="PTHR43546">
    <property type="entry name" value="UPF0173 METAL-DEPENDENT HYDROLASE MJ1163-RELATED"/>
    <property type="match status" value="1"/>
</dbReference>
<dbReference type="InterPro" id="IPR050114">
    <property type="entry name" value="UPF0173_UPF0282_UlaG_hydrolase"/>
</dbReference>
<dbReference type="RefSeq" id="WP_264137597.1">
    <property type="nucleotide sequence ID" value="NZ_JAOYOD010000001.1"/>
</dbReference>
<organism evidence="2 3">
    <name type="scientific">Reichenbachiella ulvae</name>
    <dbReference type="NCBI Taxonomy" id="2980104"/>
    <lineage>
        <taxon>Bacteria</taxon>
        <taxon>Pseudomonadati</taxon>
        <taxon>Bacteroidota</taxon>
        <taxon>Cytophagia</taxon>
        <taxon>Cytophagales</taxon>
        <taxon>Reichenbachiellaceae</taxon>
        <taxon>Reichenbachiella</taxon>
    </lineage>
</organism>
<dbReference type="Gene3D" id="3.60.15.10">
    <property type="entry name" value="Ribonuclease Z/Hydroxyacylglutathione hydrolase-like"/>
    <property type="match status" value="1"/>
</dbReference>
<proteinExistence type="predicted"/>
<dbReference type="PANTHER" id="PTHR43546:SF3">
    <property type="entry name" value="UPF0173 METAL-DEPENDENT HYDROLASE MJ1163"/>
    <property type="match status" value="1"/>
</dbReference>
<evidence type="ECO:0000259" key="1">
    <source>
        <dbReference type="Pfam" id="PF12706"/>
    </source>
</evidence>
<dbReference type="Pfam" id="PF12706">
    <property type="entry name" value="Lactamase_B_2"/>
    <property type="match status" value="1"/>
</dbReference>
<feature type="domain" description="Metallo-beta-lactamase" evidence="1">
    <location>
        <begin position="71"/>
        <end position="213"/>
    </location>
</feature>
<protein>
    <submittedName>
        <fullName evidence="2">MBL fold metallo-hydrolase</fullName>
    </submittedName>
</protein>
<dbReference type="Proteomes" id="UP001300692">
    <property type="component" value="Unassembled WGS sequence"/>
</dbReference>
<evidence type="ECO:0000313" key="2">
    <source>
        <dbReference type="EMBL" id="MCV9386762.1"/>
    </source>
</evidence>
<keyword evidence="3" id="KW-1185">Reference proteome</keyword>
<dbReference type="SUPFAM" id="SSF56281">
    <property type="entry name" value="Metallo-hydrolase/oxidoreductase"/>
    <property type="match status" value="1"/>
</dbReference>
<accession>A0ABT3CT02</accession>
<dbReference type="InterPro" id="IPR036866">
    <property type="entry name" value="RibonucZ/Hydroxyglut_hydro"/>
</dbReference>
<sequence>MRYSKSILFIILWVLSIDSALSQTVTYLGNEGMLIEYQGKKIIIDGLFDDISGRFDSPDYDVMDDIIAGRGEYKNVELALITHAHPDHFDAPSFARFMFNNKKAKMVATLQAIDSMKLNTDLYDSIANRIAVTRWTKGWQINDTEDIGIKSAYTLHAGKAFTKVQNQMFLITIGDKKILHVADTQMDVDYFDDLRLIYEDIDLAIVPFWFLTNLFGAEIVDKHIEAKKVAGMHLPNKDNEKTLEKINSFFPKATVFSEPGQKISF</sequence>
<dbReference type="InterPro" id="IPR001279">
    <property type="entry name" value="Metallo-B-lactamas"/>
</dbReference>
<reference evidence="2 3" key="1">
    <citation type="submission" date="2022-10" db="EMBL/GenBank/DDBJ databases">
        <title>Comparative genomics and taxonomic characterization of three novel marine species of genus Reichenbachiella exhibiting antioxidant and polysaccharide degradation activities.</title>
        <authorList>
            <person name="Muhammad N."/>
            <person name="Lee Y.-J."/>
            <person name="Ko J."/>
            <person name="Kim S.-G."/>
        </authorList>
    </citation>
    <scope>NUCLEOTIDE SEQUENCE [LARGE SCALE GENOMIC DNA]</scope>
    <source>
        <strain evidence="2 3">ABR2-5</strain>
    </source>
</reference>
<comment type="caution">
    <text evidence="2">The sequence shown here is derived from an EMBL/GenBank/DDBJ whole genome shotgun (WGS) entry which is preliminary data.</text>
</comment>
<evidence type="ECO:0000313" key="3">
    <source>
        <dbReference type="Proteomes" id="UP001300692"/>
    </source>
</evidence>
<name>A0ABT3CT02_9BACT</name>
<dbReference type="EMBL" id="JAOYOD010000001">
    <property type="protein sequence ID" value="MCV9386762.1"/>
    <property type="molecule type" value="Genomic_DNA"/>
</dbReference>
<gene>
    <name evidence="2" type="ORF">N7U62_08815</name>
</gene>